<dbReference type="AlphaFoldDB" id="A0A7C8JRY4"/>
<sequence>MFLIPILFHVGLIIPSLVSSETVNVDPKDFAIFVQKNEASFKRLYKKLRKGMQEATGPGILKNIFPLERDIDDNRITEELKELYMDVRHVKGVVDESLAGPPNSKGSHDVGATQQSANTLEQTLAWADSLNTRQIRVPDRVWQGYSDGIVDMPVFNVIAGLYQELGIGIPFSRYDNPLVLAKWLYAFRPFDEPEGDDEGEIGGDKEVTTATIDIDAPRFKTLTIADLATTIKEMAFRGRELTMEIRDPGFDGPVPKTIYSDWKSPIVWVQRYLDDWVEILKGIKEVLEDVHLLEIE</sequence>
<evidence type="ECO:0000256" key="1">
    <source>
        <dbReference type="SAM" id="SignalP"/>
    </source>
</evidence>
<protein>
    <submittedName>
        <fullName evidence="2">Uncharacterized protein</fullName>
    </submittedName>
</protein>
<reference evidence="2 3" key="1">
    <citation type="submission" date="2019-06" db="EMBL/GenBank/DDBJ databases">
        <authorList>
            <person name="Palmer J.M."/>
        </authorList>
    </citation>
    <scope>NUCLEOTIDE SEQUENCE [LARGE SCALE GENOMIC DNA]</scope>
    <source>
        <strain evidence="2 3">TWF703</strain>
    </source>
</reference>
<accession>A0A7C8JRY4</accession>
<keyword evidence="1" id="KW-0732">Signal</keyword>
<gene>
    <name evidence="2" type="ORF">TWF703_000834</name>
</gene>
<name>A0A7C8JRY4_ORBOL</name>
<dbReference type="Proteomes" id="UP000480548">
    <property type="component" value="Unassembled WGS sequence"/>
</dbReference>
<feature type="chain" id="PRO_5028829025" evidence="1">
    <location>
        <begin position="21"/>
        <end position="296"/>
    </location>
</feature>
<comment type="caution">
    <text evidence="2">The sequence shown here is derived from an EMBL/GenBank/DDBJ whole genome shotgun (WGS) entry which is preliminary data.</text>
</comment>
<evidence type="ECO:0000313" key="3">
    <source>
        <dbReference type="Proteomes" id="UP000480548"/>
    </source>
</evidence>
<feature type="signal peptide" evidence="1">
    <location>
        <begin position="1"/>
        <end position="20"/>
    </location>
</feature>
<dbReference type="EMBL" id="WIQZ01000011">
    <property type="protein sequence ID" value="KAF3142445.1"/>
    <property type="molecule type" value="Genomic_DNA"/>
</dbReference>
<proteinExistence type="predicted"/>
<organism evidence="2 3">
    <name type="scientific">Orbilia oligospora</name>
    <name type="common">Nematode-trapping fungus</name>
    <name type="synonym">Arthrobotrys oligospora</name>
    <dbReference type="NCBI Taxonomy" id="2813651"/>
    <lineage>
        <taxon>Eukaryota</taxon>
        <taxon>Fungi</taxon>
        <taxon>Dikarya</taxon>
        <taxon>Ascomycota</taxon>
        <taxon>Pezizomycotina</taxon>
        <taxon>Orbiliomycetes</taxon>
        <taxon>Orbiliales</taxon>
        <taxon>Orbiliaceae</taxon>
        <taxon>Orbilia</taxon>
    </lineage>
</organism>
<evidence type="ECO:0000313" key="2">
    <source>
        <dbReference type="EMBL" id="KAF3142445.1"/>
    </source>
</evidence>